<dbReference type="AlphaFoldDB" id="A0A1M7JUB3"/>
<accession>A0A1M7JUB3</accession>
<feature type="domain" description="Glutamine amidotransferase type-2" evidence="5">
    <location>
        <begin position="80"/>
        <end position="146"/>
    </location>
</feature>
<name>A0A1M7JUB3_9PSED</name>
<dbReference type="SUPFAM" id="SSF52402">
    <property type="entry name" value="Adenine nucleotide alpha hydrolases-like"/>
    <property type="match status" value="1"/>
</dbReference>
<dbReference type="GO" id="GO:0005829">
    <property type="term" value="C:cytosol"/>
    <property type="evidence" value="ECO:0007669"/>
    <property type="project" value="TreeGrafter"/>
</dbReference>
<dbReference type="Gene3D" id="3.60.20.10">
    <property type="entry name" value="Glutamine Phosphoribosylpyrophosphate, subunit 1, domain 1"/>
    <property type="match status" value="1"/>
</dbReference>
<dbReference type="InterPro" id="IPR051786">
    <property type="entry name" value="ASN_synthetase/amidase"/>
</dbReference>
<comment type="catalytic activity">
    <reaction evidence="3">
        <text>L-aspartate + L-glutamine + ATP + H2O = L-asparagine + L-glutamate + AMP + diphosphate + H(+)</text>
        <dbReference type="Rhea" id="RHEA:12228"/>
        <dbReference type="ChEBI" id="CHEBI:15377"/>
        <dbReference type="ChEBI" id="CHEBI:15378"/>
        <dbReference type="ChEBI" id="CHEBI:29985"/>
        <dbReference type="ChEBI" id="CHEBI:29991"/>
        <dbReference type="ChEBI" id="CHEBI:30616"/>
        <dbReference type="ChEBI" id="CHEBI:33019"/>
        <dbReference type="ChEBI" id="CHEBI:58048"/>
        <dbReference type="ChEBI" id="CHEBI:58359"/>
        <dbReference type="ChEBI" id="CHEBI:456215"/>
        <dbReference type="EC" id="6.3.5.4"/>
    </reaction>
</comment>
<evidence type="ECO:0000256" key="1">
    <source>
        <dbReference type="ARBA" id="ARBA00005187"/>
    </source>
</evidence>
<dbReference type="InterPro" id="IPR014729">
    <property type="entry name" value="Rossmann-like_a/b/a_fold"/>
</dbReference>
<dbReference type="EC" id="6.3.5.4" evidence="2"/>
<dbReference type="PANTHER" id="PTHR43284:SF1">
    <property type="entry name" value="ASPARAGINE SYNTHETASE"/>
    <property type="match status" value="1"/>
</dbReference>
<dbReference type="OrthoDB" id="9763290at2"/>
<dbReference type="PANTHER" id="PTHR43284">
    <property type="entry name" value="ASPARAGINE SYNTHETASE (GLUTAMINE-HYDROLYZING)"/>
    <property type="match status" value="1"/>
</dbReference>
<reference evidence="6 7" key="1">
    <citation type="submission" date="2016-11" db="EMBL/GenBank/DDBJ databases">
        <authorList>
            <person name="Jaros S."/>
            <person name="Januszkiewicz K."/>
            <person name="Wedrychowicz H."/>
        </authorList>
    </citation>
    <scope>NUCLEOTIDE SEQUENCE [LARGE SCALE GENOMIC DNA]</scope>
    <source>
        <strain evidence="6 7">LMG 26898</strain>
    </source>
</reference>
<proteinExistence type="predicted"/>
<sequence length="615" mass="68167">MRLICGFLNLDDQPADESSLETMLQAMIEPGLTPHVARWASGQMAMAVLDFRDPLGALRQSADGLVMAADAQIHEPHCTDHTSLLAALGAQSIAPLGKLIGEFAVAAWDPGTATLTCARDGMGVRPLFFSHQPGRIFAFASLPRSLHVTGIVERRLDSDFLMSELLGAMHGPQRSLFQGVERVAAGERLQVSSRGLERERHWQLERNAGGRYEGSPEQAVEHMNLLLREAVQCRLPAKGPVATHLSGGLDSSSLAILAARYLRQTGQPLLGYSFMPSRIEGQDLQGEADYVNAVLQQEPDIDSRPIRIDDPVGFLFPHMDCDLPYPANATNPEIQVCIDAAAAGTDTVLSGWGGDEGATFNGRGVLAQALFEGRWGYVADEVRALARTRGLPVSRLIRGELLPYLLPGAVLKEIRRRRGKSRMGGIDSLLAERPVELGKPIRMGRNAVESRWQLLAEQTHLMRRMEQWALIGARHGIAFTFPMLDRRVLELAWSLPGTHFIRGGWKRRVIRDAMAEVLPEKIRWRHDKLSPFPEVLVLQSLHRDALLAWIDELRGHALICELFDLSAIRQRIERLPSPSMARQMAKAEDHVRMATAGRIIPMPLIHALAYIQQHH</sequence>
<dbReference type="Proteomes" id="UP000183983">
    <property type="component" value="Unassembled WGS sequence"/>
</dbReference>
<dbReference type="SUPFAM" id="SSF56235">
    <property type="entry name" value="N-terminal nucleophile aminohydrolases (Ntn hydrolases)"/>
    <property type="match status" value="1"/>
</dbReference>
<dbReference type="EMBL" id="FRDA01000001">
    <property type="protein sequence ID" value="SHM56137.1"/>
    <property type="molecule type" value="Genomic_DNA"/>
</dbReference>
<feature type="domain" description="Asparagine synthetase" evidence="4">
    <location>
        <begin position="225"/>
        <end position="577"/>
    </location>
</feature>
<evidence type="ECO:0000313" key="7">
    <source>
        <dbReference type="Proteomes" id="UP000183983"/>
    </source>
</evidence>
<gene>
    <name evidence="6" type="ORF">SAMN05216593_101534</name>
</gene>
<dbReference type="STRING" id="1190415.SAMN05216593_101534"/>
<dbReference type="InterPro" id="IPR017932">
    <property type="entry name" value="GATase_2_dom"/>
</dbReference>
<evidence type="ECO:0000256" key="2">
    <source>
        <dbReference type="ARBA" id="ARBA00012737"/>
    </source>
</evidence>
<evidence type="ECO:0000256" key="3">
    <source>
        <dbReference type="ARBA" id="ARBA00048741"/>
    </source>
</evidence>
<evidence type="ECO:0000259" key="4">
    <source>
        <dbReference type="Pfam" id="PF00733"/>
    </source>
</evidence>
<protein>
    <recommendedName>
        <fullName evidence="2">asparagine synthase (glutamine-hydrolyzing)</fullName>
        <ecNumber evidence="2">6.3.5.4</ecNumber>
    </recommendedName>
</protein>
<dbReference type="GO" id="GO:0006529">
    <property type="term" value="P:asparagine biosynthetic process"/>
    <property type="evidence" value="ECO:0007669"/>
    <property type="project" value="InterPro"/>
</dbReference>
<dbReference type="InterPro" id="IPR001962">
    <property type="entry name" value="Asn_synthase"/>
</dbReference>
<dbReference type="GO" id="GO:0004066">
    <property type="term" value="F:asparagine synthase (glutamine-hydrolyzing) activity"/>
    <property type="evidence" value="ECO:0007669"/>
    <property type="project" value="UniProtKB-EC"/>
</dbReference>
<comment type="pathway">
    <text evidence="1">Amino-acid biosynthesis; L-asparagine biosynthesis; L-asparagine from L-aspartate (L-Gln route): step 1/1.</text>
</comment>
<organism evidence="6 7">
    <name type="scientific">Pseudomonas asturiensis</name>
    <dbReference type="NCBI Taxonomy" id="1190415"/>
    <lineage>
        <taxon>Bacteria</taxon>
        <taxon>Pseudomonadati</taxon>
        <taxon>Pseudomonadota</taxon>
        <taxon>Gammaproteobacteria</taxon>
        <taxon>Pseudomonadales</taxon>
        <taxon>Pseudomonadaceae</taxon>
        <taxon>Pseudomonas</taxon>
    </lineage>
</organism>
<evidence type="ECO:0000313" key="6">
    <source>
        <dbReference type="EMBL" id="SHM56137.1"/>
    </source>
</evidence>
<dbReference type="InterPro" id="IPR029055">
    <property type="entry name" value="Ntn_hydrolases_N"/>
</dbReference>
<dbReference type="Pfam" id="PF00733">
    <property type="entry name" value="Asn_synthase"/>
    <property type="match status" value="1"/>
</dbReference>
<evidence type="ECO:0000259" key="5">
    <source>
        <dbReference type="Pfam" id="PF13537"/>
    </source>
</evidence>
<dbReference type="RefSeq" id="WP_073162147.1">
    <property type="nucleotide sequence ID" value="NZ_FRDA01000001.1"/>
</dbReference>
<dbReference type="Gene3D" id="3.40.50.620">
    <property type="entry name" value="HUPs"/>
    <property type="match status" value="2"/>
</dbReference>
<dbReference type="Pfam" id="PF13537">
    <property type="entry name" value="GATase_7"/>
    <property type="match status" value="1"/>
</dbReference>